<dbReference type="RefSeq" id="YP_008125415.2">
    <property type="nucleotide sequence ID" value="NC_021529.2"/>
</dbReference>
<organism evidence="1 2">
    <name type="scientific">Vibrio phage nt-1</name>
    <dbReference type="NCBI Taxonomy" id="115992"/>
    <lineage>
        <taxon>Viruses</taxon>
        <taxon>Duplodnaviria</taxon>
        <taxon>Heunggongvirae</taxon>
        <taxon>Uroviricota</taxon>
        <taxon>Caudoviricetes</taxon>
        <taxon>Pantevenvirales</taxon>
        <taxon>Straboviridae</taxon>
        <taxon>Mylasvirus</taxon>
        <taxon>Mylasvirus persius</taxon>
    </lineage>
</organism>
<evidence type="ECO:0000313" key="1">
    <source>
        <dbReference type="EMBL" id="AGN30266.2"/>
    </source>
</evidence>
<accession>R9TEQ7</accession>
<gene>
    <name evidence="1" type="ORF">VPFG_00267</name>
</gene>
<name>R9TEQ7_9CAUD</name>
<dbReference type="Proteomes" id="UP000201461">
    <property type="component" value="Segment"/>
</dbReference>
<dbReference type="EMBL" id="HQ317393">
    <property type="protein sequence ID" value="AGN30266.2"/>
    <property type="molecule type" value="Genomic_DNA"/>
</dbReference>
<dbReference type="GeneID" id="15926720"/>
<proteinExistence type="predicted"/>
<keyword evidence="2" id="KW-1185">Reference proteome</keyword>
<dbReference type="OrthoDB" id="22795at10239"/>
<sequence>MKFKLTPFRFVCAVVLAWVTIVFFLFNVTNGFTSFKADPKVGELYKRVKVSNFESDPDEVTIIEITEISKDGDDVRYIYRMIDNKEYHDDDPYHWSEKVHSIHRNYEKVENESNTKADRTM</sequence>
<protein>
    <submittedName>
        <fullName evidence="1">Uncharacterized protein</fullName>
    </submittedName>
</protein>
<reference evidence="1 2" key="1">
    <citation type="journal article" date="2014" name="Genome Biol. Evol.">
        <title>Composite Conserved Promoter-Terminator Motifs (PeSLs) that Mediate Modular Shuffling in the Diverse T4-Like Myoviruses.</title>
        <authorList>
            <person name="Comeau A.M."/>
            <person name="Arbiol C."/>
            <person name="Krisch H.M."/>
        </authorList>
    </citation>
    <scope>NUCLEOTIDE SEQUENCE [LARGE SCALE GENOMIC DNA]</scope>
</reference>
<dbReference type="KEGG" id="vg:15926720"/>
<evidence type="ECO:0000313" key="2">
    <source>
        <dbReference type="Proteomes" id="UP000201461"/>
    </source>
</evidence>